<keyword evidence="3" id="KW-1185">Reference proteome</keyword>
<dbReference type="AlphaFoldDB" id="A8NZV4"/>
<dbReference type="InterPro" id="IPR032675">
    <property type="entry name" value="LRR_dom_sf"/>
</dbReference>
<dbReference type="eggNOG" id="ENOG502SI90">
    <property type="taxonomic scope" value="Eukaryota"/>
</dbReference>
<comment type="caution">
    <text evidence="2">The sequence shown here is derived from an EMBL/GenBank/DDBJ whole genome shotgun (WGS) entry which is preliminary data.</text>
</comment>
<dbReference type="GeneID" id="6014320"/>
<evidence type="ECO:0000313" key="2">
    <source>
        <dbReference type="EMBL" id="EAU84102.2"/>
    </source>
</evidence>
<dbReference type="Proteomes" id="UP000001861">
    <property type="component" value="Unassembled WGS sequence"/>
</dbReference>
<reference evidence="2 3" key="1">
    <citation type="journal article" date="2010" name="Proc. Natl. Acad. Sci. U.S.A.">
        <title>Insights into evolution of multicellular fungi from the assembled chromosomes of the mushroom Coprinopsis cinerea (Coprinus cinereus).</title>
        <authorList>
            <person name="Stajich J.E."/>
            <person name="Wilke S.K."/>
            <person name="Ahren D."/>
            <person name="Au C.H."/>
            <person name="Birren B.W."/>
            <person name="Borodovsky M."/>
            <person name="Burns C."/>
            <person name="Canback B."/>
            <person name="Casselton L.A."/>
            <person name="Cheng C.K."/>
            <person name="Deng J."/>
            <person name="Dietrich F.S."/>
            <person name="Fargo D.C."/>
            <person name="Farman M.L."/>
            <person name="Gathman A.C."/>
            <person name="Goldberg J."/>
            <person name="Guigo R."/>
            <person name="Hoegger P.J."/>
            <person name="Hooker J.B."/>
            <person name="Huggins A."/>
            <person name="James T.Y."/>
            <person name="Kamada T."/>
            <person name="Kilaru S."/>
            <person name="Kodira C."/>
            <person name="Kues U."/>
            <person name="Kupfer D."/>
            <person name="Kwan H.S."/>
            <person name="Lomsadze A."/>
            <person name="Li W."/>
            <person name="Lilly W.W."/>
            <person name="Ma L.J."/>
            <person name="Mackey A.J."/>
            <person name="Manning G."/>
            <person name="Martin F."/>
            <person name="Muraguchi H."/>
            <person name="Natvig D.O."/>
            <person name="Palmerini H."/>
            <person name="Ramesh M.A."/>
            <person name="Rehmeyer C.J."/>
            <person name="Roe B.A."/>
            <person name="Shenoy N."/>
            <person name="Stanke M."/>
            <person name="Ter-Hovhannisyan V."/>
            <person name="Tunlid A."/>
            <person name="Velagapudi R."/>
            <person name="Vision T.J."/>
            <person name="Zeng Q."/>
            <person name="Zolan M.E."/>
            <person name="Pukkila P.J."/>
        </authorList>
    </citation>
    <scope>NUCLEOTIDE SEQUENCE [LARGE SCALE GENOMIC DNA]</scope>
    <source>
        <strain evidence="3">Okayama-7 / 130 / ATCC MYA-4618 / FGSC 9003</strain>
    </source>
</reference>
<evidence type="ECO:0008006" key="4">
    <source>
        <dbReference type="Google" id="ProtNLM"/>
    </source>
</evidence>
<evidence type="ECO:0000256" key="1">
    <source>
        <dbReference type="SAM" id="MobiDB-lite"/>
    </source>
</evidence>
<sequence>MPSRTLPTMSPLPRLKNLLKSGDSFKPLVYAEKCILDTLPGQVIRDIGWHCDSLSDVLNLSLCSRRLRAQLLPCLYSNIELKTNKQCKSTLVSLSKRLENARHVRRLAVCPNPIEWTAPGEEIDENLICELVCTLAPHLRSLEYFAWDGWEMPSDDLWTALRKSCPHLKGISSVIGDRPLNPGSQLYKFSNLRQFSLTVKTKSLDWLAAGPPKVERLPRRFWEMLIERCPRLEELTLNAVAPAHRIFDARNVTLGRWPRLRSITLGDMALQESTKDDISSVQDYQAFMKFFANHPRLQHIALQHAGGSTIFPSSFALPFSALPRLESFHGPLKYLRSIPHPEKLRHLTLTSLHHTMSSFQPTFNALQDFPNLESLSVWIDLSFGGQLYLQDETQLFSSFLNACPTLRHLHVMCFTRPTFRVVSLDLFRHEDVQKYSSDIQRDFSRALRQAPNLESFTLIKMYKSSDEDMTTSAIRILQENPNIEKFTLQYTQDRWPTLSAGRLRQMGVYRASNYDVFGYPESMQATECKVKTFGSVSTRRFNHNLSAKLPPGSPAWEARSPRSSISSDSRSWHRRTGSQSSFVVV</sequence>
<dbReference type="OrthoDB" id="2847287at2759"/>
<dbReference type="HOGENOM" id="CLU_024649_1_0_1"/>
<dbReference type="Gene3D" id="3.80.10.10">
    <property type="entry name" value="Ribonuclease Inhibitor"/>
    <property type="match status" value="2"/>
</dbReference>
<dbReference type="EMBL" id="AACS02000006">
    <property type="protein sequence ID" value="EAU84102.2"/>
    <property type="molecule type" value="Genomic_DNA"/>
</dbReference>
<dbReference type="STRING" id="240176.A8NZV4"/>
<feature type="region of interest" description="Disordered" evidence="1">
    <location>
        <begin position="550"/>
        <end position="585"/>
    </location>
</feature>
<dbReference type="VEuPathDB" id="FungiDB:CC1G_06964"/>
<dbReference type="RefSeq" id="XP_001837758.2">
    <property type="nucleotide sequence ID" value="XM_001837706.2"/>
</dbReference>
<dbReference type="OMA" id="IRHITHG"/>
<organism evidence="2 3">
    <name type="scientific">Coprinopsis cinerea (strain Okayama-7 / 130 / ATCC MYA-4618 / FGSC 9003)</name>
    <name type="common">Inky cap fungus</name>
    <name type="synonym">Hormographiella aspergillata</name>
    <dbReference type="NCBI Taxonomy" id="240176"/>
    <lineage>
        <taxon>Eukaryota</taxon>
        <taxon>Fungi</taxon>
        <taxon>Dikarya</taxon>
        <taxon>Basidiomycota</taxon>
        <taxon>Agaricomycotina</taxon>
        <taxon>Agaricomycetes</taxon>
        <taxon>Agaricomycetidae</taxon>
        <taxon>Agaricales</taxon>
        <taxon>Agaricineae</taxon>
        <taxon>Psathyrellaceae</taxon>
        <taxon>Coprinopsis</taxon>
    </lineage>
</organism>
<name>A8NZV4_COPC7</name>
<gene>
    <name evidence="2" type="ORF">CC1G_06964</name>
</gene>
<dbReference type="KEGG" id="cci:CC1G_06964"/>
<proteinExistence type="predicted"/>
<accession>A8NZV4</accession>
<dbReference type="InParanoid" id="A8NZV4"/>
<protein>
    <recommendedName>
        <fullName evidence="4">F-box domain-containing protein</fullName>
    </recommendedName>
</protein>
<dbReference type="SUPFAM" id="SSF52047">
    <property type="entry name" value="RNI-like"/>
    <property type="match status" value="1"/>
</dbReference>
<evidence type="ECO:0000313" key="3">
    <source>
        <dbReference type="Proteomes" id="UP000001861"/>
    </source>
</evidence>